<gene>
    <name evidence="2" type="ORF">GIL414_LOCUS891</name>
</gene>
<protein>
    <submittedName>
        <fullName evidence="2">Uncharacterized protein</fullName>
    </submittedName>
</protein>
<dbReference type="EMBL" id="CAJOBJ010000127">
    <property type="protein sequence ID" value="CAF3797399.1"/>
    <property type="molecule type" value="Genomic_DNA"/>
</dbReference>
<sequence>MSSPTWNPVSLSSFIFNRDRYRRSVSEQTHTITTHEYHSYRRTESPCRHRNYCEHCPCISCRRYRQPSYRHHMSRRQASGFMPEGRQEFYSSAHSVRDEVRRGTPTDIGISLNPYHQRSSQSEYHHHQQQQRQWRQQQVYQPHHFHDNTEYERQRPEHLLQINRRSTREVQPNDQAVPSAINASRYDEAVIKRR</sequence>
<reference evidence="2" key="1">
    <citation type="submission" date="2021-02" db="EMBL/GenBank/DDBJ databases">
        <authorList>
            <person name="Nowell W R."/>
        </authorList>
    </citation>
    <scope>NUCLEOTIDE SEQUENCE</scope>
</reference>
<evidence type="ECO:0000256" key="1">
    <source>
        <dbReference type="SAM" id="MobiDB-lite"/>
    </source>
</evidence>
<evidence type="ECO:0000313" key="2">
    <source>
        <dbReference type="EMBL" id="CAF3797399.1"/>
    </source>
</evidence>
<evidence type="ECO:0000313" key="3">
    <source>
        <dbReference type="Proteomes" id="UP000681720"/>
    </source>
</evidence>
<feature type="compositionally biased region" description="Low complexity" evidence="1">
    <location>
        <begin position="130"/>
        <end position="139"/>
    </location>
</feature>
<feature type="region of interest" description="Disordered" evidence="1">
    <location>
        <begin position="113"/>
        <end position="139"/>
    </location>
</feature>
<organism evidence="2 3">
    <name type="scientific">Rotaria magnacalcarata</name>
    <dbReference type="NCBI Taxonomy" id="392030"/>
    <lineage>
        <taxon>Eukaryota</taxon>
        <taxon>Metazoa</taxon>
        <taxon>Spiralia</taxon>
        <taxon>Gnathifera</taxon>
        <taxon>Rotifera</taxon>
        <taxon>Eurotatoria</taxon>
        <taxon>Bdelloidea</taxon>
        <taxon>Philodinida</taxon>
        <taxon>Philodinidae</taxon>
        <taxon>Rotaria</taxon>
    </lineage>
</organism>
<comment type="caution">
    <text evidence="2">The sequence shown here is derived from an EMBL/GenBank/DDBJ whole genome shotgun (WGS) entry which is preliminary data.</text>
</comment>
<dbReference type="AlphaFoldDB" id="A0A8S2J6R7"/>
<accession>A0A8S2J6R7</accession>
<name>A0A8S2J6R7_9BILA</name>
<dbReference type="Proteomes" id="UP000681720">
    <property type="component" value="Unassembled WGS sequence"/>
</dbReference>
<proteinExistence type="predicted"/>